<dbReference type="OrthoDB" id="2507183at2759"/>
<evidence type="ECO:0000313" key="2">
    <source>
        <dbReference type="Proteomes" id="UP000037035"/>
    </source>
</evidence>
<accession>A0A0L6VQ43</accession>
<comment type="caution">
    <text evidence="1">The sequence shown here is derived from an EMBL/GenBank/DDBJ whole genome shotgun (WGS) entry which is preliminary data.</text>
</comment>
<name>A0A0L6VQ43_9BASI</name>
<protein>
    <submittedName>
        <fullName evidence="1">Uncharacterized protein</fullName>
    </submittedName>
</protein>
<proteinExistence type="predicted"/>
<keyword evidence="2" id="KW-1185">Reference proteome</keyword>
<evidence type="ECO:0000313" key="1">
    <source>
        <dbReference type="EMBL" id="KNZ62737.1"/>
    </source>
</evidence>
<dbReference type="AlphaFoldDB" id="A0A0L6VQ43"/>
<sequence>MLHGNGMNIMLFFYEFIPKNQGSRAEGIWSELPGYTVGRIEFMMVLTNEGTEGYLKNYNIWPGNLWITPEMRYELYLGGNKGHRFLSEKISWDSYVYRGEEKKIIFGKGGI</sequence>
<gene>
    <name evidence="1" type="ORF">VP01_1228g7</name>
</gene>
<dbReference type="VEuPathDB" id="FungiDB:VP01_1228g7"/>
<reference evidence="1 2" key="1">
    <citation type="submission" date="2015-08" db="EMBL/GenBank/DDBJ databases">
        <title>Next Generation Sequencing and Analysis of the Genome of Puccinia sorghi L Schw, the Causal Agent of Maize Common Rust.</title>
        <authorList>
            <person name="Rochi L."/>
            <person name="Burguener G."/>
            <person name="Darino M."/>
            <person name="Turjanski A."/>
            <person name="Kreff E."/>
            <person name="Dieguez M.J."/>
            <person name="Sacco F."/>
        </authorList>
    </citation>
    <scope>NUCLEOTIDE SEQUENCE [LARGE SCALE GENOMIC DNA]</scope>
    <source>
        <strain evidence="1 2">RO10H11247</strain>
    </source>
</reference>
<dbReference type="Proteomes" id="UP000037035">
    <property type="component" value="Unassembled WGS sequence"/>
</dbReference>
<organism evidence="1 2">
    <name type="scientific">Puccinia sorghi</name>
    <dbReference type="NCBI Taxonomy" id="27349"/>
    <lineage>
        <taxon>Eukaryota</taxon>
        <taxon>Fungi</taxon>
        <taxon>Dikarya</taxon>
        <taxon>Basidiomycota</taxon>
        <taxon>Pucciniomycotina</taxon>
        <taxon>Pucciniomycetes</taxon>
        <taxon>Pucciniales</taxon>
        <taxon>Pucciniaceae</taxon>
        <taxon>Puccinia</taxon>
    </lineage>
</organism>
<dbReference type="EMBL" id="LAVV01002543">
    <property type="protein sequence ID" value="KNZ62737.1"/>
    <property type="molecule type" value="Genomic_DNA"/>
</dbReference>